<evidence type="ECO:0000313" key="2">
    <source>
        <dbReference type="Proteomes" id="UP000887577"/>
    </source>
</evidence>
<reference evidence="3" key="1">
    <citation type="submission" date="2022-11" db="UniProtKB">
        <authorList>
            <consortium name="WormBaseParasite"/>
        </authorList>
    </citation>
    <scope>IDENTIFICATION</scope>
</reference>
<dbReference type="AlphaFoldDB" id="A0A914Y779"/>
<proteinExistence type="predicted"/>
<protein>
    <submittedName>
        <fullName evidence="3">Uncharacterized protein</fullName>
    </submittedName>
</protein>
<feature type="region of interest" description="Disordered" evidence="1">
    <location>
        <begin position="39"/>
        <end position="67"/>
    </location>
</feature>
<keyword evidence="2" id="KW-1185">Reference proteome</keyword>
<evidence type="ECO:0000313" key="3">
    <source>
        <dbReference type="WBParaSite" id="PSU_v2.g15123.t1"/>
    </source>
</evidence>
<name>A0A914Y779_9BILA</name>
<sequence length="123" mass="14177">MSENDVMTWKGYKYKGENKVCEDTKQRLENIGHNIIFSILPPPGQPEIPAFSETDSEDQEPADLKRRRKSKKIFAQLVLKNHKVSADIPESSSMSLEKYIKNVKIDYLKAEKKPNFNCDVSFI</sequence>
<organism evidence="2 3">
    <name type="scientific">Panagrolaimus superbus</name>
    <dbReference type="NCBI Taxonomy" id="310955"/>
    <lineage>
        <taxon>Eukaryota</taxon>
        <taxon>Metazoa</taxon>
        <taxon>Ecdysozoa</taxon>
        <taxon>Nematoda</taxon>
        <taxon>Chromadorea</taxon>
        <taxon>Rhabditida</taxon>
        <taxon>Tylenchina</taxon>
        <taxon>Panagrolaimomorpha</taxon>
        <taxon>Panagrolaimoidea</taxon>
        <taxon>Panagrolaimidae</taxon>
        <taxon>Panagrolaimus</taxon>
    </lineage>
</organism>
<dbReference type="Proteomes" id="UP000887577">
    <property type="component" value="Unplaced"/>
</dbReference>
<dbReference type="WBParaSite" id="PSU_v2.g15123.t1">
    <property type="protein sequence ID" value="PSU_v2.g15123.t1"/>
    <property type="gene ID" value="PSU_v2.g15123"/>
</dbReference>
<accession>A0A914Y779</accession>
<evidence type="ECO:0000256" key="1">
    <source>
        <dbReference type="SAM" id="MobiDB-lite"/>
    </source>
</evidence>